<protein>
    <recommendedName>
        <fullName evidence="1">Glycosyl transferase family 1 domain-containing protein</fullName>
    </recommendedName>
</protein>
<dbReference type="PANTHER" id="PTHR12526:SF637">
    <property type="entry name" value="GLYCOSYLTRANSFERASE EPSF-RELATED"/>
    <property type="match status" value="1"/>
</dbReference>
<dbReference type="InterPro" id="IPR001296">
    <property type="entry name" value="Glyco_trans_1"/>
</dbReference>
<evidence type="ECO:0000313" key="2">
    <source>
        <dbReference type="EMBL" id="SVC68984.1"/>
    </source>
</evidence>
<sequence length="336" mass="38697">MKLLIAAGATQKFVYMKALSDAVSRLGVECKLVKESEYATGFPSKNILEWFSNKKFKKLISEFKPDAVFVDRQSHFGLESIKAGIPLFVYLRGHFWMEQEWAKKTIYKDPVMKTVINLRAKIAEKVLKECQGILMTGDYLENVIKEHIPDAKTYHFLEGMDTTRWYPAEGMKLNHPCVGMLHDANWWGKTKEMLTLEEVIKSLPDVHFYWAGDGQYKTKILEVLEKFENFHYIGFLDYPDEVRKYLTEIDIYALPTGMDTTPLSCRESMSMKKPIIGTNVGGIPEMIYHQKTGLLVDEGDSQAWIKSIKLLLDDKELSKKLGDGARNLVIEKFNWD</sequence>
<feature type="non-terminal residue" evidence="2">
    <location>
        <position position="336"/>
    </location>
</feature>
<feature type="domain" description="Glycosyl transferase family 1" evidence="1">
    <location>
        <begin position="201"/>
        <end position="327"/>
    </location>
</feature>
<accession>A0A382P6G2</accession>
<reference evidence="2" key="1">
    <citation type="submission" date="2018-05" db="EMBL/GenBank/DDBJ databases">
        <authorList>
            <person name="Lanie J.A."/>
            <person name="Ng W.-L."/>
            <person name="Kazmierczak K.M."/>
            <person name="Andrzejewski T.M."/>
            <person name="Davidsen T.M."/>
            <person name="Wayne K.J."/>
            <person name="Tettelin H."/>
            <person name="Glass J.I."/>
            <person name="Rusch D."/>
            <person name="Podicherti R."/>
            <person name="Tsui H.-C.T."/>
            <person name="Winkler M.E."/>
        </authorList>
    </citation>
    <scope>NUCLEOTIDE SEQUENCE</scope>
</reference>
<proteinExistence type="predicted"/>
<dbReference type="CDD" id="cd03801">
    <property type="entry name" value="GT4_PimA-like"/>
    <property type="match status" value="1"/>
</dbReference>
<dbReference type="Pfam" id="PF00534">
    <property type="entry name" value="Glycos_transf_1"/>
    <property type="match status" value="1"/>
</dbReference>
<dbReference type="GO" id="GO:0016757">
    <property type="term" value="F:glycosyltransferase activity"/>
    <property type="evidence" value="ECO:0007669"/>
    <property type="project" value="InterPro"/>
</dbReference>
<name>A0A382P6G2_9ZZZZ</name>
<dbReference type="AlphaFoldDB" id="A0A382P6G2"/>
<dbReference type="PANTHER" id="PTHR12526">
    <property type="entry name" value="GLYCOSYLTRANSFERASE"/>
    <property type="match status" value="1"/>
</dbReference>
<organism evidence="2">
    <name type="scientific">marine metagenome</name>
    <dbReference type="NCBI Taxonomy" id="408172"/>
    <lineage>
        <taxon>unclassified sequences</taxon>
        <taxon>metagenomes</taxon>
        <taxon>ecological metagenomes</taxon>
    </lineage>
</organism>
<gene>
    <name evidence="2" type="ORF">METZ01_LOCUS321838</name>
</gene>
<dbReference type="SUPFAM" id="SSF53756">
    <property type="entry name" value="UDP-Glycosyltransferase/glycogen phosphorylase"/>
    <property type="match status" value="1"/>
</dbReference>
<dbReference type="Gene3D" id="3.40.50.2000">
    <property type="entry name" value="Glycogen Phosphorylase B"/>
    <property type="match status" value="2"/>
</dbReference>
<dbReference type="EMBL" id="UINC01105212">
    <property type="protein sequence ID" value="SVC68984.1"/>
    <property type="molecule type" value="Genomic_DNA"/>
</dbReference>
<evidence type="ECO:0000259" key="1">
    <source>
        <dbReference type="Pfam" id="PF00534"/>
    </source>
</evidence>